<protein>
    <submittedName>
        <fullName evidence="3">Glycosyltransferase family 4 protein</fullName>
    </submittedName>
</protein>
<dbReference type="SUPFAM" id="SSF53756">
    <property type="entry name" value="UDP-Glycosyltransferase/glycogen phosphorylase"/>
    <property type="match status" value="1"/>
</dbReference>
<evidence type="ECO:0000259" key="2">
    <source>
        <dbReference type="Pfam" id="PF13477"/>
    </source>
</evidence>
<accession>A0ABT7ERD8</accession>
<dbReference type="CDD" id="cd03808">
    <property type="entry name" value="GT4_CapM-like"/>
    <property type="match status" value="1"/>
</dbReference>
<dbReference type="InterPro" id="IPR001296">
    <property type="entry name" value="Glyco_trans_1"/>
</dbReference>
<evidence type="ECO:0000259" key="1">
    <source>
        <dbReference type="Pfam" id="PF00534"/>
    </source>
</evidence>
<dbReference type="PANTHER" id="PTHR12526:SF638">
    <property type="entry name" value="SPORE COAT PROTEIN SA"/>
    <property type="match status" value="1"/>
</dbReference>
<organism evidence="3 4">
    <name type="scientific">Pseudoalteromonas obscura</name>
    <dbReference type="NCBI Taxonomy" id="3048491"/>
    <lineage>
        <taxon>Bacteria</taxon>
        <taxon>Pseudomonadati</taxon>
        <taxon>Pseudomonadota</taxon>
        <taxon>Gammaproteobacteria</taxon>
        <taxon>Alteromonadales</taxon>
        <taxon>Pseudoalteromonadaceae</taxon>
        <taxon>Pseudoalteromonas</taxon>
    </lineage>
</organism>
<dbReference type="RefSeq" id="WP_247687449.1">
    <property type="nucleotide sequence ID" value="NZ_JASJUT010000011.1"/>
</dbReference>
<reference evidence="3 4" key="1">
    <citation type="submission" date="2023-05" db="EMBL/GenBank/DDBJ databases">
        <title>Pseudoalteromonas ardens sp. nov., Pseudoalteromonas obscura sp. nov., and Pseudoalteromonas umbrosa sp. nov., isolated from the coral Montipora capitata.</title>
        <authorList>
            <person name="Thomas E.M."/>
            <person name="Smith E.M."/>
            <person name="Papke E."/>
            <person name="Shlafstein M.D."/>
            <person name="Oline D.K."/>
            <person name="Videau P."/>
            <person name="Saw J.H."/>
            <person name="Strangman W.K."/>
            <person name="Ushijima B."/>
        </authorList>
    </citation>
    <scope>NUCLEOTIDE SEQUENCE [LARGE SCALE GENOMIC DNA]</scope>
    <source>
        <strain evidence="3 4">P94</strain>
    </source>
</reference>
<feature type="domain" description="Glycosyltransferase subfamily 4-like N-terminal" evidence="2">
    <location>
        <begin position="22"/>
        <end position="153"/>
    </location>
</feature>
<proteinExistence type="predicted"/>
<dbReference type="EMBL" id="JASJUT010000011">
    <property type="protein sequence ID" value="MDK2597612.1"/>
    <property type="molecule type" value="Genomic_DNA"/>
</dbReference>
<sequence>MKVVVIGALPMSLIRFRGLLLKELGDNGATVTAMASEADAEFQKNITNFAHDYVDYPVARNGLNPLKDFKTVSSLVRHFKRIKPDIILAYTIKPIIWGGIAARFAKSPKFYPLVTGLGYAFQPGGFLKSLLILLVRNLYKLALKEAKGVIFQNPDNMRVFIEQGIVSEDKCHLVNGSGVDLAHFEAEPLPNKPRFLLIARLLADKGIREYYQAAEIVKRRYPEAEFHLVGPEDPSPDGINISEVNKWHDSGIIHYHGSTNDVRPHIKACNVFVLPSYHEGMPRTVLEAMATGRPILTTNVPGCKETVVNSENGWLVKKASVDELADRMIWFIENLENLDVMAQKSRKMAMDKFDVHKVNAELLKIMEVVK</sequence>
<keyword evidence="4" id="KW-1185">Reference proteome</keyword>
<dbReference type="Pfam" id="PF13477">
    <property type="entry name" value="Glyco_trans_4_2"/>
    <property type="match status" value="1"/>
</dbReference>
<feature type="domain" description="Glycosyl transferase family 1" evidence="1">
    <location>
        <begin position="188"/>
        <end position="348"/>
    </location>
</feature>
<gene>
    <name evidence="3" type="ORF">QNM18_21355</name>
</gene>
<comment type="caution">
    <text evidence="3">The sequence shown here is derived from an EMBL/GenBank/DDBJ whole genome shotgun (WGS) entry which is preliminary data.</text>
</comment>
<evidence type="ECO:0000313" key="4">
    <source>
        <dbReference type="Proteomes" id="UP001231915"/>
    </source>
</evidence>
<dbReference type="Proteomes" id="UP001231915">
    <property type="component" value="Unassembled WGS sequence"/>
</dbReference>
<name>A0ABT7ERD8_9GAMM</name>
<dbReference type="Gene3D" id="3.40.50.2000">
    <property type="entry name" value="Glycogen Phosphorylase B"/>
    <property type="match status" value="2"/>
</dbReference>
<dbReference type="Pfam" id="PF00534">
    <property type="entry name" value="Glycos_transf_1"/>
    <property type="match status" value="1"/>
</dbReference>
<evidence type="ECO:0000313" key="3">
    <source>
        <dbReference type="EMBL" id="MDK2597612.1"/>
    </source>
</evidence>
<dbReference type="InterPro" id="IPR028098">
    <property type="entry name" value="Glyco_trans_4-like_N"/>
</dbReference>
<dbReference type="PANTHER" id="PTHR12526">
    <property type="entry name" value="GLYCOSYLTRANSFERASE"/>
    <property type="match status" value="1"/>
</dbReference>